<evidence type="ECO:0000256" key="2">
    <source>
        <dbReference type="ARBA" id="ARBA00001941"/>
    </source>
</evidence>
<reference evidence="13 14" key="2">
    <citation type="submission" date="2012-06" db="EMBL/GenBank/DDBJ databases">
        <authorList>
            <person name="Fiebig A."/>
        </authorList>
    </citation>
    <scope>NUCLEOTIDE SEQUENCE [LARGE SCALE GENOMIC DNA]</scope>
    <source>
        <strain evidence="13 14">DFL-43</strain>
    </source>
</reference>
<evidence type="ECO:0000256" key="9">
    <source>
        <dbReference type="ARBA" id="ARBA00022989"/>
    </source>
</evidence>
<evidence type="ECO:0000256" key="10">
    <source>
        <dbReference type="ARBA" id="ARBA00023049"/>
    </source>
</evidence>
<evidence type="ECO:0000256" key="11">
    <source>
        <dbReference type="ARBA" id="ARBA00023136"/>
    </source>
</evidence>
<dbReference type="GO" id="GO:0016020">
    <property type="term" value="C:membrane"/>
    <property type="evidence" value="ECO:0007669"/>
    <property type="project" value="UniProtKB-SubCell"/>
</dbReference>
<proteinExistence type="predicted"/>
<dbReference type="PANTHER" id="PTHR31120">
    <property type="entry name" value="METALLOPROTEASE TIKI"/>
    <property type="match status" value="1"/>
</dbReference>
<dbReference type="EMBL" id="ABIA03000005">
    <property type="protein sequence ID" value="EDQ31692.2"/>
    <property type="molecule type" value="Genomic_DNA"/>
</dbReference>
<accession>A9DG07</accession>
<keyword evidence="7" id="KW-0732">Signal</keyword>
<keyword evidence="11" id="KW-0472">Membrane</keyword>
<dbReference type="GO" id="GO:0006508">
    <property type="term" value="P:proteolysis"/>
    <property type="evidence" value="ECO:0007669"/>
    <property type="project" value="UniProtKB-KW"/>
</dbReference>
<evidence type="ECO:0000256" key="5">
    <source>
        <dbReference type="ARBA" id="ARBA00022692"/>
    </source>
</evidence>
<organism evidence="13 14">
    <name type="scientific">Hoeflea phototrophica (strain DSM 17068 / NCIMB 14078 / DFL-43)</name>
    <dbReference type="NCBI Taxonomy" id="411684"/>
    <lineage>
        <taxon>Bacteria</taxon>
        <taxon>Pseudomonadati</taxon>
        <taxon>Pseudomonadota</taxon>
        <taxon>Alphaproteobacteria</taxon>
        <taxon>Hyphomicrobiales</taxon>
        <taxon>Rhizobiaceae</taxon>
        <taxon>Hoeflea</taxon>
    </lineage>
</organism>
<dbReference type="InterPro" id="IPR040230">
    <property type="entry name" value="TIKI1/2-like"/>
</dbReference>
<dbReference type="STRING" id="411684.HPDFL43_17780"/>
<keyword evidence="10" id="KW-0482">Metalloprotease</keyword>
<comment type="subcellular location">
    <subcellularLocation>
        <location evidence="3">Membrane</location>
        <topology evidence="3">Single-pass type I membrane protein</topology>
    </subcellularLocation>
</comment>
<keyword evidence="8" id="KW-0378">Hydrolase</keyword>
<evidence type="ECO:0000256" key="6">
    <source>
        <dbReference type="ARBA" id="ARBA00022723"/>
    </source>
</evidence>
<dbReference type="GO" id="GO:0030178">
    <property type="term" value="P:negative regulation of Wnt signaling pathway"/>
    <property type="evidence" value="ECO:0007669"/>
    <property type="project" value="InterPro"/>
</dbReference>
<evidence type="ECO:0000313" key="14">
    <source>
        <dbReference type="Proteomes" id="UP000004291"/>
    </source>
</evidence>
<name>A9DG07_HOEPD</name>
<dbReference type="Pfam" id="PF01963">
    <property type="entry name" value="TraB_PrgY_gumN"/>
    <property type="match status" value="1"/>
</dbReference>
<keyword evidence="9" id="KW-1133">Transmembrane helix</keyword>
<keyword evidence="6" id="KW-0479">Metal-binding</keyword>
<evidence type="ECO:0000256" key="12">
    <source>
        <dbReference type="ARBA" id="ARBA00023180"/>
    </source>
</evidence>
<evidence type="ECO:0000256" key="3">
    <source>
        <dbReference type="ARBA" id="ARBA00004479"/>
    </source>
</evidence>
<keyword evidence="4" id="KW-0645">Protease</keyword>
<dbReference type="CDD" id="cd14789">
    <property type="entry name" value="Tiki"/>
    <property type="match status" value="1"/>
</dbReference>
<gene>
    <name evidence="13" type="ORF">HPDFL43_17780</name>
</gene>
<dbReference type="GO" id="GO:0004222">
    <property type="term" value="F:metalloendopeptidase activity"/>
    <property type="evidence" value="ECO:0007669"/>
    <property type="project" value="TreeGrafter"/>
</dbReference>
<comment type="caution">
    <text evidence="13">The sequence shown here is derived from an EMBL/GenBank/DDBJ whole genome shotgun (WGS) entry which is preliminary data.</text>
</comment>
<evidence type="ECO:0000256" key="8">
    <source>
        <dbReference type="ARBA" id="ARBA00022801"/>
    </source>
</evidence>
<comment type="cofactor">
    <cofactor evidence="1">
        <name>Mn(2+)</name>
        <dbReference type="ChEBI" id="CHEBI:29035"/>
    </cofactor>
</comment>
<dbReference type="AlphaFoldDB" id="A9DG07"/>
<evidence type="ECO:0000256" key="7">
    <source>
        <dbReference type="ARBA" id="ARBA00022729"/>
    </source>
</evidence>
<comment type="cofactor">
    <cofactor evidence="2">
        <name>Co(2+)</name>
        <dbReference type="ChEBI" id="CHEBI:48828"/>
    </cofactor>
</comment>
<dbReference type="InterPro" id="IPR002816">
    <property type="entry name" value="TraB/PrgY/GumN_fam"/>
</dbReference>
<keyword evidence="5" id="KW-0812">Transmembrane</keyword>
<dbReference type="HOGENOM" id="CLU_057525_1_0_5"/>
<evidence type="ECO:0000256" key="4">
    <source>
        <dbReference type="ARBA" id="ARBA00022670"/>
    </source>
</evidence>
<evidence type="ECO:0000256" key="1">
    <source>
        <dbReference type="ARBA" id="ARBA00001936"/>
    </source>
</evidence>
<reference evidence="13 14" key="1">
    <citation type="submission" date="2007-10" db="EMBL/GenBank/DDBJ databases">
        <authorList>
            <person name="Wagner-Dobler I."/>
            <person name="Ferriera S."/>
            <person name="Johnson J."/>
            <person name="Kravitz S."/>
            <person name="Beeson K."/>
            <person name="Sutton G."/>
            <person name="Rogers Y.-H."/>
            <person name="Friedman R."/>
            <person name="Frazier M."/>
            <person name="Venter J.C."/>
        </authorList>
    </citation>
    <scope>NUCLEOTIDE SEQUENCE [LARGE SCALE GENOMIC DNA]</scope>
    <source>
        <strain evidence="13 14">DFL-43</strain>
    </source>
</reference>
<dbReference type="Proteomes" id="UP000004291">
    <property type="component" value="Chromosome"/>
</dbReference>
<dbReference type="PANTHER" id="PTHR31120:SF6">
    <property type="entry name" value="METALLOPROTEASE TIKI HOMOLOG"/>
    <property type="match status" value="1"/>
</dbReference>
<protein>
    <recommendedName>
        <fullName evidence="15">Polysaccharide biosynthesis protein GumN</fullName>
    </recommendedName>
</protein>
<sequence length="373" mass="39896">MRHLPHLPPLKAASARLPGMAFAAAVSLPLLLLAMLAVGLLLGTARANAEIRTVAAPADQTQATCDGENLAVQLGKTNPEALAAARAEAAAVPNGDSKLWKIEKSGVAPSWLFGTMHITDPRVVRMPDAARTAFDSARTVVIETVDILDPAKAQAALMAKPELTMFTDGNTLVSFLDEEDAKLVESELANRGIPLALVSRMKPWMVAGMLALPQCELARKSSGEEFLDIRIANDARRDGKALLGLESIGEQMAAMADLPMEFHIRGLVETIRLAELMPDIMATMTELYLQGEIALIMPTILAAGPEANADDIDGYAEFERRIVVMRNHVMAERSAPILAEGNAFIAVGALHLPGEEGLVTLLQQDGFTVTAIR</sequence>
<evidence type="ECO:0000313" key="13">
    <source>
        <dbReference type="EMBL" id="EDQ31692.2"/>
    </source>
</evidence>
<keyword evidence="12" id="KW-0325">Glycoprotein</keyword>
<dbReference type="GO" id="GO:0046872">
    <property type="term" value="F:metal ion binding"/>
    <property type="evidence" value="ECO:0007669"/>
    <property type="project" value="UniProtKB-KW"/>
</dbReference>
<keyword evidence="14" id="KW-1185">Reference proteome</keyword>
<dbReference type="eggNOG" id="COG3735">
    <property type="taxonomic scope" value="Bacteria"/>
</dbReference>
<evidence type="ECO:0008006" key="15">
    <source>
        <dbReference type="Google" id="ProtNLM"/>
    </source>
</evidence>